<dbReference type="InterPro" id="IPR016166">
    <property type="entry name" value="FAD-bd_PCMH"/>
</dbReference>
<dbReference type="InterPro" id="IPR036010">
    <property type="entry name" value="2Fe-2S_ferredoxin-like_sf"/>
</dbReference>
<organism evidence="8 9">
    <name type="scientific">Lacibacterium aquatile</name>
    <dbReference type="NCBI Taxonomy" id="1168082"/>
    <lineage>
        <taxon>Bacteria</taxon>
        <taxon>Pseudomonadati</taxon>
        <taxon>Pseudomonadota</taxon>
        <taxon>Alphaproteobacteria</taxon>
        <taxon>Rhodospirillales</taxon>
        <taxon>Rhodospirillaceae</taxon>
    </lineage>
</organism>
<dbReference type="InterPro" id="IPR016169">
    <property type="entry name" value="FAD-bd_PCMH_sub2"/>
</dbReference>
<dbReference type="RefSeq" id="WP_379878052.1">
    <property type="nucleotide sequence ID" value="NZ_JBHUIP010000014.1"/>
</dbReference>
<evidence type="ECO:0000313" key="8">
    <source>
        <dbReference type="EMBL" id="MFD2264912.1"/>
    </source>
</evidence>
<evidence type="ECO:0000256" key="4">
    <source>
        <dbReference type="ARBA" id="ARBA00023002"/>
    </source>
</evidence>
<dbReference type="PIRSF" id="PIRSF036557">
    <property type="entry name" value="XdhA_RC"/>
    <property type="match status" value="1"/>
</dbReference>
<evidence type="ECO:0000259" key="6">
    <source>
        <dbReference type="PROSITE" id="PS51085"/>
    </source>
</evidence>
<dbReference type="Gene3D" id="1.10.150.120">
    <property type="entry name" value="[2Fe-2S]-binding domain"/>
    <property type="match status" value="1"/>
</dbReference>
<dbReference type="InterPro" id="IPR002888">
    <property type="entry name" value="2Fe-2S-bd"/>
</dbReference>
<dbReference type="Gene3D" id="3.30.465.10">
    <property type="match status" value="1"/>
</dbReference>
<feature type="domain" description="2Fe-2S ferredoxin-type" evidence="6">
    <location>
        <begin position="3"/>
        <end position="89"/>
    </location>
</feature>
<protein>
    <submittedName>
        <fullName evidence="8">Xanthine dehydrogenase small subunit</fullName>
        <ecNumber evidence="8">1.17.1.4</ecNumber>
    </submittedName>
</protein>
<dbReference type="InterPro" id="IPR014307">
    <property type="entry name" value="Xanthine_DH_ssu"/>
</dbReference>
<keyword evidence="2" id="KW-0479">Metal-binding</keyword>
<evidence type="ECO:0000259" key="7">
    <source>
        <dbReference type="PROSITE" id="PS51387"/>
    </source>
</evidence>
<gene>
    <name evidence="8" type="primary">xdhA</name>
    <name evidence="8" type="ORF">ACFSM5_18545</name>
</gene>
<dbReference type="NCBIfam" id="TIGR02963">
    <property type="entry name" value="xanthine_xdhA"/>
    <property type="match status" value="1"/>
</dbReference>
<dbReference type="SUPFAM" id="SSF47741">
    <property type="entry name" value="CO dehydrogenase ISP C-domain like"/>
    <property type="match status" value="1"/>
</dbReference>
<dbReference type="InterPro" id="IPR005107">
    <property type="entry name" value="CO_DH_flav_C"/>
</dbReference>
<dbReference type="InterPro" id="IPR036884">
    <property type="entry name" value="2Fe-2S-bd_dom_sf"/>
</dbReference>
<dbReference type="InterPro" id="IPR002346">
    <property type="entry name" value="Mopterin_DH_FAD-bd"/>
</dbReference>
<keyword evidence="5" id="KW-0408">Iron</keyword>
<keyword evidence="4 8" id="KW-0560">Oxidoreductase</keyword>
<dbReference type="InterPro" id="IPR012175">
    <property type="entry name" value="Xanth_DH_ssu_bac"/>
</dbReference>
<keyword evidence="1" id="KW-0285">Flavoprotein</keyword>
<dbReference type="PROSITE" id="PS00197">
    <property type="entry name" value="2FE2S_FER_1"/>
    <property type="match status" value="1"/>
</dbReference>
<dbReference type="SUPFAM" id="SSF55447">
    <property type="entry name" value="CO dehydrogenase flavoprotein C-terminal domain-like"/>
    <property type="match status" value="1"/>
</dbReference>
<dbReference type="Gene3D" id="3.10.20.30">
    <property type="match status" value="1"/>
</dbReference>
<name>A0ABW5DUU9_9PROT</name>
<dbReference type="SUPFAM" id="SSF54292">
    <property type="entry name" value="2Fe-2S ferredoxin-like"/>
    <property type="match status" value="1"/>
</dbReference>
<dbReference type="InterPro" id="IPR036318">
    <property type="entry name" value="FAD-bd_PCMH-like_sf"/>
</dbReference>
<dbReference type="EMBL" id="JBHUIP010000014">
    <property type="protein sequence ID" value="MFD2264912.1"/>
    <property type="molecule type" value="Genomic_DNA"/>
</dbReference>
<accession>A0ABW5DUU9</accession>
<dbReference type="Pfam" id="PF01799">
    <property type="entry name" value="Fer2_2"/>
    <property type="match status" value="1"/>
</dbReference>
<reference evidence="9" key="1">
    <citation type="journal article" date="2019" name="Int. J. Syst. Evol. Microbiol.">
        <title>The Global Catalogue of Microorganisms (GCM) 10K type strain sequencing project: providing services to taxonomists for standard genome sequencing and annotation.</title>
        <authorList>
            <consortium name="The Broad Institute Genomics Platform"/>
            <consortium name="The Broad Institute Genome Sequencing Center for Infectious Disease"/>
            <person name="Wu L."/>
            <person name="Ma J."/>
        </authorList>
    </citation>
    <scope>NUCLEOTIDE SEQUENCE [LARGE SCALE GENOMIC DNA]</scope>
    <source>
        <strain evidence="9">CGMCC 1.19062</strain>
    </source>
</reference>
<dbReference type="Gene3D" id="3.30.390.50">
    <property type="entry name" value="CO dehydrogenase flavoprotein, C-terminal domain"/>
    <property type="match status" value="1"/>
</dbReference>
<dbReference type="PROSITE" id="PS51387">
    <property type="entry name" value="FAD_PCMH"/>
    <property type="match status" value="1"/>
</dbReference>
<dbReference type="PANTHER" id="PTHR45444">
    <property type="entry name" value="XANTHINE DEHYDROGENASE"/>
    <property type="match status" value="1"/>
</dbReference>
<dbReference type="SMART" id="SM01092">
    <property type="entry name" value="CO_deh_flav_C"/>
    <property type="match status" value="1"/>
</dbReference>
<evidence type="ECO:0000256" key="5">
    <source>
        <dbReference type="ARBA" id="ARBA00023004"/>
    </source>
</evidence>
<comment type="caution">
    <text evidence="8">The sequence shown here is derived from an EMBL/GenBank/DDBJ whole genome shotgun (WGS) entry which is preliminary data.</text>
</comment>
<dbReference type="InterPro" id="IPR006058">
    <property type="entry name" value="2Fe2S_fd_BS"/>
</dbReference>
<dbReference type="InterPro" id="IPR001041">
    <property type="entry name" value="2Fe-2S_ferredoxin-type"/>
</dbReference>
<dbReference type="Pfam" id="PF03450">
    <property type="entry name" value="CO_deh_flav_C"/>
    <property type="match status" value="1"/>
</dbReference>
<dbReference type="Gene3D" id="3.30.43.10">
    <property type="entry name" value="Uridine Diphospho-n-acetylenolpyruvylglucosamine Reductase, domain 2"/>
    <property type="match status" value="1"/>
</dbReference>
<dbReference type="Proteomes" id="UP001597295">
    <property type="component" value="Unassembled WGS sequence"/>
</dbReference>
<dbReference type="InterPro" id="IPR016208">
    <property type="entry name" value="Ald_Oxase/xanthine_DH-like"/>
</dbReference>
<dbReference type="InterPro" id="IPR016167">
    <property type="entry name" value="FAD-bd_PCMH_sub1"/>
</dbReference>
<dbReference type="GO" id="GO:0004854">
    <property type="term" value="F:xanthine dehydrogenase activity"/>
    <property type="evidence" value="ECO:0007669"/>
    <property type="project" value="UniProtKB-EC"/>
</dbReference>
<sequence>MGETIRFLLGSEVREVRVDDPNRTVLEFLREEERRRGTKEGCAEGDCGACSVVVGEADGRGGVRYKPVNACIQFLGSLDGKQLITVEDLADPVSGALHPVQQAMAEGGGAQCGFCTPGFVMALYSFHREGHEATPEAVSDQLAGNLCRCTGYRPILDAAAKAAPLPIPDHQKHYEQTAAEQLGAWAANAGDLEIKGADGSFLSPVSLTEALVLRRRFPQATLLAGGTDVGLWVTKQHRRLDPVIYLGRVPELLRIEESETSVTIGAAVTFQDALPVLAKIHPDLGELVRRIGSTQVRAAGTLGGNIANGSPIGDSMPALIALGATLHLAGPGGKRSMPLEDFYIAYRKTALGPDEILEAVTVPRLGEGQIFATYKISKRFDQDISAVCPAYCLTVSGETISQARIVHGGMAGTPARAPKAEAALVGKPFGAPGIQAAMAALGEDYQPMTDMRASADYRLTVARNCLWRFYLAQNCEAGTRLDPRKGVA</sequence>
<dbReference type="Pfam" id="PF00941">
    <property type="entry name" value="FAD_binding_5"/>
    <property type="match status" value="1"/>
</dbReference>
<evidence type="ECO:0000256" key="3">
    <source>
        <dbReference type="ARBA" id="ARBA00022827"/>
    </source>
</evidence>
<dbReference type="EC" id="1.17.1.4" evidence="8"/>
<proteinExistence type="predicted"/>
<dbReference type="PANTHER" id="PTHR45444:SF3">
    <property type="entry name" value="XANTHINE DEHYDROGENASE"/>
    <property type="match status" value="1"/>
</dbReference>
<dbReference type="InterPro" id="IPR012675">
    <property type="entry name" value="Beta-grasp_dom_sf"/>
</dbReference>
<keyword evidence="3" id="KW-0274">FAD</keyword>
<dbReference type="InterPro" id="IPR036683">
    <property type="entry name" value="CO_DH_flav_C_dom_sf"/>
</dbReference>
<evidence type="ECO:0000313" key="9">
    <source>
        <dbReference type="Proteomes" id="UP001597295"/>
    </source>
</evidence>
<evidence type="ECO:0000256" key="1">
    <source>
        <dbReference type="ARBA" id="ARBA00022630"/>
    </source>
</evidence>
<evidence type="ECO:0000256" key="2">
    <source>
        <dbReference type="ARBA" id="ARBA00022723"/>
    </source>
</evidence>
<dbReference type="PROSITE" id="PS51085">
    <property type="entry name" value="2FE2S_FER_2"/>
    <property type="match status" value="1"/>
</dbReference>
<dbReference type="SUPFAM" id="SSF56176">
    <property type="entry name" value="FAD-binding/transporter-associated domain-like"/>
    <property type="match status" value="1"/>
</dbReference>
<dbReference type="Pfam" id="PF00111">
    <property type="entry name" value="Fer2"/>
    <property type="match status" value="1"/>
</dbReference>
<keyword evidence="9" id="KW-1185">Reference proteome</keyword>
<feature type="domain" description="FAD-binding PCMH-type" evidence="7">
    <location>
        <begin position="194"/>
        <end position="367"/>
    </location>
</feature>